<dbReference type="AlphaFoldDB" id="A0AAN8RWF9"/>
<name>A0AAN8RWF9_9PEZI</name>
<dbReference type="EMBL" id="JAVHJM010000002">
    <property type="protein sequence ID" value="KAK6517737.1"/>
    <property type="molecule type" value="Genomic_DNA"/>
</dbReference>
<evidence type="ECO:0000313" key="2">
    <source>
        <dbReference type="Proteomes" id="UP001307849"/>
    </source>
</evidence>
<dbReference type="Proteomes" id="UP001307849">
    <property type="component" value="Unassembled WGS sequence"/>
</dbReference>
<comment type="caution">
    <text evidence="1">The sequence shown here is derived from an EMBL/GenBank/DDBJ whole genome shotgun (WGS) entry which is preliminary data.</text>
</comment>
<protein>
    <submittedName>
        <fullName evidence="1">Uncharacterized protein</fullName>
    </submittedName>
</protein>
<sequence length="177" mass="18892">MPAETTAASSCLLSPFEEAHFSSPGIIDGLQGEVLPVSFVGVLLVIEPGRRSIFTGYVSDELISNDVHTDVEWPLVEVRKIFDSELLAVDVVLRVGGTNGLVLYVDVINTVVLCVDAVKGVDVDDVGDMDGMDGAIDVNNIDDIFIDDINVGDVDDINSIDGVDDADDVDNLSRTQP</sequence>
<organism evidence="1 2">
    <name type="scientific">Arthrobotrys conoides</name>
    <dbReference type="NCBI Taxonomy" id="74498"/>
    <lineage>
        <taxon>Eukaryota</taxon>
        <taxon>Fungi</taxon>
        <taxon>Dikarya</taxon>
        <taxon>Ascomycota</taxon>
        <taxon>Pezizomycotina</taxon>
        <taxon>Orbiliomycetes</taxon>
        <taxon>Orbiliales</taxon>
        <taxon>Orbiliaceae</taxon>
        <taxon>Arthrobotrys</taxon>
    </lineage>
</organism>
<reference evidence="1 2" key="1">
    <citation type="submission" date="2019-10" db="EMBL/GenBank/DDBJ databases">
        <authorList>
            <person name="Palmer J.M."/>
        </authorList>
    </citation>
    <scope>NUCLEOTIDE SEQUENCE [LARGE SCALE GENOMIC DNA]</scope>
    <source>
        <strain evidence="1 2">TWF506</strain>
    </source>
</reference>
<gene>
    <name evidence="1" type="ORF">TWF506_004919</name>
</gene>
<keyword evidence="2" id="KW-1185">Reference proteome</keyword>
<accession>A0AAN8RWF9</accession>
<evidence type="ECO:0000313" key="1">
    <source>
        <dbReference type="EMBL" id="KAK6517737.1"/>
    </source>
</evidence>
<proteinExistence type="predicted"/>